<gene>
    <name evidence="2" type="ORF">K8U81_02760</name>
</gene>
<proteinExistence type="predicted"/>
<protein>
    <submittedName>
        <fullName evidence="2">Endonuclease/exonuclease/phosphatase family protein</fullName>
    </submittedName>
</protein>
<dbReference type="Proteomes" id="UP000718012">
    <property type="component" value="Unassembled WGS sequence"/>
</dbReference>
<dbReference type="PANTHER" id="PTHR42834">
    <property type="entry name" value="ENDONUCLEASE/EXONUCLEASE/PHOSPHATASE FAMILY PROTEIN (AFU_ORTHOLOGUE AFUA_3G09210)"/>
    <property type="match status" value="1"/>
</dbReference>
<dbReference type="InterPro" id="IPR005135">
    <property type="entry name" value="Endo/exonuclease/phosphatase"/>
</dbReference>
<dbReference type="EMBL" id="DYXD01000051">
    <property type="protein sequence ID" value="HJF07100.1"/>
    <property type="molecule type" value="Genomic_DNA"/>
</dbReference>
<reference evidence="2" key="1">
    <citation type="journal article" date="2021" name="PeerJ">
        <title>Extensive microbial diversity within the chicken gut microbiome revealed by metagenomics and culture.</title>
        <authorList>
            <person name="Gilroy R."/>
            <person name="Ravi A."/>
            <person name="Getino M."/>
            <person name="Pursley I."/>
            <person name="Horton D.L."/>
            <person name="Alikhan N.F."/>
            <person name="Baker D."/>
            <person name="Gharbi K."/>
            <person name="Hall N."/>
            <person name="Watson M."/>
            <person name="Adriaenssens E.M."/>
            <person name="Foster-Nyarko E."/>
            <person name="Jarju S."/>
            <person name="Secka A."/>
            <person name="Antonio M."/>
            <person name="Oren A."/>
            <person name="Chaudhuri R.R."/>
            <person name="La Ragione R."/>
            <person name="Hildebrand F."/>
            <person name="Pallen M.J."/>
        </authorList>
    </citation>
    <scope>NUCLEOTIDE SEQUENCE</scope>
    <source>
        <strain evidence="2">CHK165-8395</strain>
    </source>
</reference>
<dbReference type="AlphaFoldDB" id="A0A921FE97"/>
<sequence>YNLENLFDTKHDEGKKDYEYLPDGRNKWDDKKYQSKLKNMSTVLGSLATDKTPEGAAVIGMAEVENRHVLEDLLKQPALTDRGYEIIHYEGPDERGVDCAFFYNPKLYTVTATKLVPYVLAQPTDRPTRGFLIADGKLAGERVAFIVNHWPSRGAESPARERAGMQVRALKDSLQRLDSKIKIVIMGDMNDDPMDKSMAEALGAKREMKDVKKKDLYNPWWNTLAGGDGTLKYRGKWNLFDQIVFTGNFLNKRYKKLSYFTHEIFKRDYLIQADGKYKGYPLRTQAGGRWMNGYSDHLPTVVYFIKK</sequence>
<keyword evidence="2" id="KW-0378">Hydrolase</keyword>
<feature type="non-terminal residue" evidence="2">
    <location>
        <position position="1"/>
    </location>
</feature>
<dbReference type="Gene3D" id="3.60.10.10">
    <property type="entry name" value="Endonuclease/exonuclease/phosphatase"/>
    <property type="match status" value="1"/>
</dbReference>
<name>A0A921FE97_9BACT</name>
<dbReference type="PANTHER" id="PTHR42834:SF1">
    <property type="entry name" value="ENDONUCLEASE_EXONUCLEASE_PHOSPHATASE FAMILY PROTEIN (AFU_ORTHOLOGUE AFUA_3G09210)"/>
    <property type="match status" value="1"/>
</dbReference>
<dbReference type="InterPro" id="IPR036691">
    <property type="entry name" value="Endo/exonu/phosph_ase_sf"/>
</dbReference>
<accession>A0A921FE97</accession>
<dbReference type="SUPFAM" id="SSF56219">
    <property type="entry name" value="DNase I-like"/>
    <property type="match status" value="1"/>
</dbReference>
<evidence type="ECO:0000313" key="3">
    <source>
        <dbReference type="Proteomes" id="UP000718012"/>
    </source>
</evidence>
<keyword evidence="2" id="KW-0540">Nuclease</keyword>
<dbReference type="GO" id="GO:0004519">
    <property type="term" value="F:endonuclease activity"/>
    <property type="evidence" value="ECO:0007669"/>
    <property type="project" value="UniProtKB-KW"/>
</dbReference>
<comment type="caution">
    <text evidence="2">The sequence shown here is derived from an EMBL/GenBank/DDBJ whole genome shotgun (WGS) entry which is preliminary data.</text>
</comment>
<dbReference type="Pfam" id="PF19580">
    <property type="entry name" value="Exo_endo_phos_3"/>
    <property type="match status" value="1"/>
</dbReference>
<feature type="domain" description="Endonuclease/exonuclease/phosphatase" evidence="1">
    <location>
        <begin position="1"/>
        <end position="304"/>
    </location>
</feature>
<organism evidence="2 3">
    <name type="scientific">Phocaeicola coprocola</name>
    <dbReference type="NCBI Taxonomy" id="310298"/>
    <lineage>
        <taxon>Bacteria</taxon>
        <taxon>Pseudomonadati</taxon>
        <taxon>Bacteroidota</taxon>
        <taxon>Bacteroidia</taxon>
        <taxon>Bacteroidales</taxon>
        <taxon>Bacteroidaceae</taxon>
        <taxon>Phocaeicola</taxon>
    </lineage>
</organism>
<keyword evidence="2" id="KW-0255">Endonuclease</keyword>
<evidence type="ECO:0000259" key="1">
    <source>
        <dbReference type="Pfam" id="PF19580"/>
    </source>
</evidence>
<evidence type="ECO:0000313" key="2">
    <source>
        <dbReference type="EMBL" id="HJF07100.1"/>
    </source>
</evidence>
<reference evidence="2" key="2">
    <citation type="submission" date="2021-09" db="EMBL/GenBank/DDBJ databases">
        <authorList>
            <person name="Gilroy R."/>
        </authorList>
    </citation>
    <scope>NUCLEOTIDE SEQUENCE</scope>
    <source>
        <strain evidence="2">CHK165-8395</strain>
    </source>
</reference>